<organism evidence="1 2">
    <name type="scientific">Candidatus Liptonbacteria bacterium RIFCSPLOWO2_01_FULL_45_15</name>
    <dbReference type="NCBI Taxonomy" id="1798649"/>
    <lineage>
        <taxon>Bacteria</taxon>
        <taxon>Candidatus Liptoniibacteriota</taxon>
    </lineage>
</organism>
<comment type="caution">
    <text evidence="1">The sequence shown here is derived from an EMBL/GenBank/DDBJ whole genome shotgun (WGS) entry which is preliminary data.</text>
</comment>
<accession>A0A1G2CJM7</accession>
<evidence type="ECO:0000313" key="2">
    <source>
        <dbReference type="Proteomes" id="UP000176287"/>
    </source>
</evidence>
<protein>
    <submittedName>
        <fullName evidence="1">Uncharacterized protein</fullName>
    </submittedName>
</protein>
<dbReference type="Proteomes" id="UP000176287">
    <property type="component" value="Unassembled WGS sequence"/>
</dbReference>
<proteinExistence type="predicted"/>
<dbReference type="AlphaFoldDB" id="A0A1G2CJM7"/>
<sequence>MDSEIKKCQNCKQEFTIESEDFDFYKKIDVPPPTFCWKCRFQRRLAFRNERKPFWATSAMSGKKIFSIFPPESGMTVYDEKEWRSDDWEALDWGFDYDFSRPFFQQFHELAKKVPRNGPHTEDNVNCDYLINSGWSKNCYLVCNSTGAEDSAYGNAIDYSKNCFDNSHITKCERSYGSFWIRNSYQAHFCTRSIENTSVMFCFGSKGMANCFGCVNLMNKSYHIFNQPYSKEEYEKRIGEMKLNTWSGLQKAKAEAAAFALKFPVAYLNGIFNTDVTGEYISDSKNVNYGYLVNGGKDLKYVQYLQVPGAEDSYDLTIWGDKNVRGYENSTSGMGVSNSKFLEGCWAEIIDSEYCIACRGISNCFGCVGLRKKQYCIFNKQYSKGEYESLRKKIIDHMNAMPYVDKKGRVYKYGEFFPIEHAPFGYNISLVSEHFPLTKEQVLAEGYFWQEVSKADYKITKKSIDIPDAIEDAPDGITKEILGCADCGNAYRIIESEFAFLKTEKLPIPRMCVDCRHNERISMRSKAFLYHRKCQCNGETSDKRHGTWEYKNMANHFHGKEVCSEEFETAHEPDSPEIIYCLKCFWPEVG</sequence>
<evidence type="ECO:0000313" key="1">
    <source>
        <dbReference type="EMBL" id="OGZ00940.1"/>
    </source>
</evidence>
<gene>
    <name evidence="1" type="ORF">A3B13_02780</name>
</gene>
<name>A0A1G2CJM7_9BACT</name>
<dbReference type="EMBL" id="MHKZ01000010">
    <property type="protein sequence ID" value="OGZ00940.1"/>
    <property type="molecule type" value="Genomic_DNA"/>
</dbReference>
<dbReference type="STRING" id="1798649.A3B13_02780"/>
<reference evidence="1 2" key="1">
    <citation type="journal article" date="2016" name="Nat. Commun.">
        <title>Thousands of microbial genomes shed light on interconnected biogeochemical processes in an aquifer system.</title>
        <authorList>
            <person name="Anantharaman K."/>
            <person name="Brown C.T."/>
            <person name="Hug L.A."/>
            <person name="Sharon I."/>
            <person name="Castelle C.J."/>
            <person name="Probst A.J."/>
            <person name="Thomas B.C."/>
            <person name="Singh A."/>
            <person name="Wilkins M.J."/>
            <person name="Karaoz U."/>
            <person name="Brodie E.L."/>
            <person name="Williams K.H."/>
            <person name="Hubbard S.S."/>
            <person name="Banfield J.F."/>
        </authorList>
    </citation>
    <scope>NUCLEOTIDE SEQUENCE [LARGE SCALE GENOMIC DNA]</scope>
</reference>